<comment type="cofactor">
    <cofactor evidence="7">
        <name>Fe cation</name>
        <dbReference type="ChEBI" id="CHEBI:24875"/>
    </cofactor>
</comment>
<name>A0A2T9X338_9CREN</name>
<comment type="subcellular location">
    <subcellularLocation>
        <location evidence="2">Cell envelope</location>
    </subcellularLocation>
</comment>
<dbReference type="Gene3D" id="1.10.645.10">
    <property type="entry name" value="Cytochrome-c3 Hydrogenase, chain B"/>
    <property type="match status" value="1"/>
</dbReference>
<evidence type="ECO:0000256" key="5">
    <source>
        <dbReference type="ARBA" id="ARBA00022723"/>
    </source>
</evidence>
<evidence type="ECO:0000256" key="2">
    <source>
        <dbReference type="ARBA" id="ARBA00004196"/>
    </source>
</evidence>
<dbReference type="AlphaFoldDB" id="A0A2T9X338"/>
<feature type="binding site" evidence="7">
    <location>
        <position position="445"/>
    </location>
    <ligand>
        <name>Mg(2+)</name>
        <dbReference type="ChEBI" id="CHEBI:18420"/>
    </ligand>
</feature>
<dbReference type="InterPro" id="IPR018194">
    <property type="entry name" value="Ni-dep_hyd_lsu_Ni_BS"/>
</dbReference>
<keyword evidence="4 7" id="KW-0533">Nickel</keyword>
<dbReference type="PANTHER" id="PTHR42958:SF4">
    <property type="entry name" value="HYDROGENASE EXPRESSION_FORMATION PROTEIN HUPK"/>
    <property type="match status" value="1"/>
</dbReference>
<dbReference type="PANTHER" id="PTHR42958">
    <property type="entry name" value="HYDROGENASE-2 LARGE CHAIN"/>
    <property type="match status" value="1"/>
</dbReference>
<dbReference type="InterPro" id="IPR050867">
    <property type="entry name" value="NiFe/NiFeSe_hydrgnase_LSU"/>
</dbReference>
<comment type="cofactor">
    <cofactor evidence="1 7">
        <name>Ni(2+)</name>
        <dbReference type="ChEBI" id="CHEBI:49786"/>
    </cofactor>
</comment>
<evidence type="ECO:0000256" key="3">
    <source>
        <dbReference type="ARBA" id="ARBA00009292"/>
    </source>
</evidence>
<evidence type="ECO:0000256" key="7">
    <source>
        <dbReference type="PIRSR" id="PIRSR601501-1"/>
    </source>
</evidence>
<dbReference type="PROSITE" id="PS00507">
    <property type="entry name" value="NI_HGENASE_L_1"/>
    <property type="match status" value="1"/>
</dbReference>
<evidence type="ECO:0000256" key="6">
    <source>
        <dbReference type="ARBA" id="ARBA00023002"/>
    </source>
</evidence>
<keyword evidence="7" id="KW-0460">Magnesium</keyword>
<keyword evidence="5 7" id="KW-0479">Metal-binding</keyword>
<dbReference type="Proteomes" id="UP000245638">
    <property type="component" value="Unassembled WGS sequence"/>
</dbReference>
<dbReference type="GO" id="GO:0016151">
    <property type="term" value="F:nickel cation binding"/>
    <property type="evidence" value="ECO:0007669"/>
    <property type="project" value="InterPro"/>
</dbReference>
<comment type="similarity">
    <text evidence="3">Belongs to the [NiFe]/[NiFeSe] hydrogenase large subunit family.</text>
</comment>
<proteinExistence type="inferred from homology"/>
<keyword evidence="6" id="KW-0560">Oxidoreductase</keyword>
<sequence length="512" mass="58229">MNEKIISPLNRVEGDLDLKVVIEHNRVIKAYPMSRLFRGIEIILRNKYPMDSLVITPRICGICGASHLYATAQALDMAYNAHVPPNGVRLRNVMALAEMAQNDVRHIYLMFLIDTVNKKYENLPFYKDMVLRWAPYIGSSYKEAVKWSKKYTEIYAIFGGQWPHGSAMVPGGVTTEPYYNDIMKAKGILTHITEEFLEKTVLGGPLYQFLEINSLKGLEQWCIDYPNGDLCKIWNYGKDMGWLELGRGSNYLMSFGHVPLAEKYVPGKSKLIFEKGIINLENWEKIDLDQNNILEFVSNSYYTYYEGEKIGLHPFDGETNPLPPNINSSKYTFTKACRYKLGNSLIAPEVGVISMLTVGGNSLMVDLVRRFKSNVLLREIARIIRLALIHKIIMNELNDFDVNKPAYKKPDEVNNTRGYGMLEAPRGSLGHWIVIRDGKIYNYQIVTPTQINMGPEDPFGNLSHLSLSLIGTEVNDVDNPIEVAHIVRSHDACMVCNVHFFDSGMEKLVIRL</sequence>
<dbReference type="GO" id="GO:0008901">
    <property type="term" value="F:ferredoxin hydrogenase activity"/>
    <property type="evidence" value="ECO:0007669"/>
    <property type="project" value="InterPro"/>
</dbReference>
<feature type="binding site" evidence="7">
    <location>
        <position position="493"/>
    </location>
    <ligand>
        <name>Ni(2+)</name>
        <dbReference type="ChEBI" id="CHEBI:49786"/>
    </ligand>
</feature>
<comment type="caution">
    <text evidence="8">The sequence shown here is derived from an EMBL/GenBank/DDBJ whole genome shotgun (WGS) entry which is preliminary data.</text>
</comment>
<dbReference type="SUPFAM" id="SSF56762">
    <property type="entry name" value="HydB/Nqo4-like"/>
    <property type="match status" value="1"/>
</dbReference>
<evidence type="ECO:0000313" key="8">
    <source>
        <dbReference type="EMBL" id="PVU74500.1"/>
    </source>
</evidence>
<feature type="binding site" evidence="7">
    <location>
        <position position="41"/>
    </location>
    <ligand>
        <name>Mg(2+)</name>
        <dbReference type="ChEBI" id="CHEBI:18420"/>
    </ligand>
</feature>
<feature type="binding site" evidence="7">
    <location>
        <position position="60"/>
    </location>
    <ligand>
        <name>Ni(2+)</name>
        <dbReference type="ChEBI" id="CHEBI:49786"/>
    </ligand>
</feature>
<feature type="binding site" evidence="7">
    <location>
        <position position="499"/>
    </location>
    <ligand>
        <name>Mg(2+)</name>
        <dbReference type="ChEBI" id="CHEBI:18420"/>
    </ligand>
</feature>
<gene>
    <name evidence="8" type="ORF">DDW13_07120</name>
</gene>
<dbReference type="EMBL" id="QEFD01000207">
    <property type="protein sequence ID" value="PVU74500.1"/>
    <property type="molecule type" value="Genomic_DNA"/>
</dbReference>
<dbReference type="Pfam" id="PF00374">
    <property type="entry name" value="NiFeSe_Hases"/>
    <property type="match status" value="2"/>
</dbReference>
<protein>
    <submittedName>
        <fullName evidence="8">Cytochrome B</fullName>
    </submittedName>
</protein>
<feature type="binding site" evidence="7">
    <location>
        <position position="63"/>
    </location>
    <ligand>
        <name>Fe cation</name>
        <dbReference type="ChEBI" id="CHEBI:24875"/>
    </ligand>
</feature>
<keyword evidence="7" id="KW-0408">Iron</keyword>
<accession>A0A2T9X338</accession>
<dbReference type="InterPro" id="IPR001501">
    <property type="entry name" value="Ni-dep_hyd_lsu"/>
</dbReference>
<organism evidence="8 9">
    <name type="scientific">Acidianus hospitalis</name>
    <dbReference type="NCBI Taxonomy" id="563177"/>
    <lineage>
        <taxon>Archaea</taxon>
        <taxon>Thermoproteota</taxon>
        <taxon>Thermoprotei</taxon>
        <taxon>Sulfolobales</taxon>
        <taxon>Sulfolobaceae</taxon>
        <taxon>Acidianus</taxon>
    </lineage>
</organism>
<dbReference type="InterPro" id="IPR029014">
    <property type="entry name" value="NiFe-Hase_large"/>
</dbReference>
<reference evidence="8 9" key="1">
    <citation type="journal article" date="2015" name="Appl. Environ. Microbiol.">
        <title>Nanoarchaeota, Their Sulfolobales Host, and Nanoarchaeota Virus Distribution across Yellowstone National Park Hot Springs.</title>
        <authorList>
            <person name="Munson-McGee J.H."/>
            <person name="Field E.K."/>
            <person name="Bateson M."/>
            <person name="Rooney C."/>
            <person name="Stepanauskas R."/>
            <person name="Young M.J."/>
        </authorList>
    </citation>
    <scope>NUCLEOTIDE SEQUENCE [LARGE SCALE GENOMIC DNA]</scope>
    <source>
        <strain evidence="8">SCGC AC-742_N10</strain>
    </source>
</reference>
<evidence type="ECO:0000313" key="9">
    <source>
        <dbReference type="Proteomes" id="UP000245638"/>
    </source>
</evidence>
<feature type="binding site" evidence="7">
    <location>
        <position position="496"/>
    </location>
    <ligand>
        <name>Fe cation</name>
        <dbReference type="ChEBI" id="CHEBI:24875"/>
    </ligand>
</feature>
<evidence type="ECO:0000256" key="4">
    <source>
        <dbReference type="ARBA" id="ARBA00022596"/>
    </source>
</evidence>
<feature type="binding site" evidence="7">
    <location>
        <position position="63"/>
    </location>
    <ligand>
        <name>Ni(2+)</name>
        <dbReference type="ChEBI" id="CHEBI:49786"/>
    </ligand>
</feature>
<evidence type="ECO:0000256" key="1">
    <source>
        <dbReference type="ARBA" id="ARBA00001967"/>
    </source>
</evidence>